<evidence type="ECO:0000313" key="3">
    <source>
        <dbReference type="EMBL" id="QIP12367.1"/>
    </source>
</evidence>
<keyword evidence="4" id="KW-1185">Reference proteome</keyword>
<organism evidence="3 4">
    <name type="scientific">Spirosoma aureum</name>
    <dbReference type="NCBI Taxonomy" id="2692134"/>
    <lineage>
        <taxon>Bacteria</taxon>
        <taxon>Pseudomonadati</taxon>
        <taxon>Bacteroidota</taxon>
        <taxon>Cytophagia</taxon>
        <taxon>Cytophagales</taxon>
        <taxon>Cytophagaceae</taxon>
        <taxon>Spirosoma</taxon>
    </lineage>
</organism>
<reference evidence="3 4" key="1">
    <citation type="submission" date="2020-03" db="EMBL/GenBank/DDBJ databases">
        <authorList>
            <person name="Kim M.K."/>
        </authorList>
    </citation>
    <scope>NUCLEOTIDE SEQUENCE [LARGE SCALE GENOMIC DNA]</scope>
    <source>
        <strain evidence="3 4">BT328</strain>
    </source>
</reference>
<dbReference type="PANTHER" id="PTHR30289">
    <property type="entry name" value="UNCHARACTERIZED PROTEIN YBCL-RELATED"/>
    <property type="match status" value="1"/>
</dbReference>
<gene>
    <name evidence="3" type="ORF">G8759_06870</name>
</gene>
<dbReference type="KEGG" id="spib:G8759_06870"/>
<dbReference type="AlphaFoldDB" id="A0A6G9AIR9"/>
<sequence length="275" mass="29525">MNQLRLITASGGLALLLGLITVVACQKSDNTITPTTTTGATSSTTATGTTTSTVAVGTGVPDVYKKIYGAMEIYVEGTNIVIKTKGRPDHKSPYYKGTQWESSLYEVYNGTNTKFGANPNTISEFSLTFKIPMNPQIDASHAATPLGSIGVAVNGVAFFNQYAAMRAALTNEINGFDQYGGHPQQQGQYHYHVEPTYLTKNKGKDALLGFLLDGFPVYGPQENGKTVTNADLDSYHGHTHATADYPNGIYHYHITAEDPYLNGSGFYGKAGTVTQ</sequence>
<dbReference type="PANTHER" id="PTHR30289:SF8">
    <property type="entry name" value="YHYH DOMAIN-CONTAINING PROTEIN"/>
    <property type="match status" value="1"/>
</dbReference>
<evidence type="ECO:0000313" key="4">
    <source>
        <dbReference type="Proteomes" id="UP000501802"/>
    </source>
</evidence>
<proteinExistence type="predicted"/>
<keyword evidence="1" id="KW-0732">Signal</keyword>
<evidence type="ECO:0000256" key="1">
    <source>
        <dbReference type="SAM" id="SignalP"/>
    </source>
</evidence>
<dbReference type="Proteomes" id="UP000501802">
    <property type="component" value="Chromosome"/>
</dbReference>
<dbReference type="RefSeq" id="WP_167206451.1">
    <property type="nucleotide sequence ID" value="NZ_CP050063.1"/>
</dbReference>
<feature type="domain" description="YHYH" evidence="2">
    <location>
        <begin position="128"/>
        <end position="221"/>
    </location>
</feature>
<evidence type="ECO:0000259" key="2">
    <source>
        <dbReference type="Pfam" id="PF14240"/>
    </source>
</evidence>
<dbReference type="InterPro" id="IPR025924">
    <property type="entry name" value="YHYH_dom"/>
</dbReference>
<accession>A0A6G9AIR9</accession>
<feature type="chain" id="PRO_5026082178" evidence="1">
    <location>
        <begin position="25"/>
        <end position="275"/>
    </location>
</feature>
<name>A0A6G9AIR9_9BACT</name>
<feature type="signal peptide" evidence="1">
    <location>
        <begin position="1"/>
        <end position="24"/>
    </location>
</feature>
<dbReference type="Pfam" id="PF14240">
    <property type="entry name" value="YHYH"/>
    <property type="match status" value="2"/>
</dbReference>
<dbReference type="PROSITE" id="PS51257">
    <property type="entry name" value="PROKAR_LIPOPROTEIN"/>
    <property type="match status" value="1"/>
</dbReference>
<feature type="domain" description="YHYH" evidence="2">
    <location>
        <begin position="225"/>
        <end position="261"/>
    </location>
</feature>
<dbReference type="EMBL" id="CP050063">
    <property type="protein sequence ID" value="QIP12367.1"/>
    <property type="molecule type" value="Genomic_DNA"/>
</dbReference>
<protein>
    <submittedName>
        <fullName evidence="3">YHYH protein</fullName>
    </submittedName>
</protein>